<dbReference type="AlphaFoldDB" id="A0A8U0RUL4"/>
<reference evidence="4" key="1">
    <citation type="submission" date="2025-08" db="UniProtKB">
        <authorList>
            <consortium name="RefSeq"/>
        </authorList>
    </citation>
    <scope>IDENTIFICATION</scope>
    <source>
        <tissue evidence="4">Brain</tissue>
    </source>
</reference>
<evidence type="ECO:0000256" key="1">
    <source>
        <dbReference type="SAM" id="MobiDB-lite"/>
    </source>
</evidence>
<accession>A0A8U0RUL4</accession>
<feature type="region of interest" description="Disordered" evidence="1">
    <location>
        <begin position="49"/>
        <end position="102"/>
    </location>
</feature>
<dbReference type="GeneID" id="101673787"/>
<dbReference type="OrthoDB" id="9539314at2759"/>
<keyword evidence="3" id="KW-1185">Reference proteome</keyword>
<feature type="compositionally biased region" description="Polar residues" evidence="1">
    <location>
        <begin position="430"/>
        <end position="441"/>
    </location>
</feature>
<dbReference type="RefSeq" id="XP_044930582.1">
    <property type="nucleotide sequence ID" value="XM_045074647.1"/>
</dbReference>
<feature type="compositionally biased region" description="Basic and acidic residues" evidence="1">
    <location>
        <begin position="222"/>
        <end position="235"/>
    </location>
</feature>
<protein>
    <submittedName>
        <fullName evidence="4">Testis-expressed basic protein 1 isoform X1</fullName>
    </submittedName>
</protein>
<feature type="compositionally biased region" description="Basic and acidic residues" evidence="1">
    <location>
        <begin position="543"/>
        <end position="573"/>
    </location>
</feature>
<name>A0A8U0RUL4_MUSPF</name>
<dbReference type="PANTHER" id="PTHR14368:SF7">
    <property type="entry name" value="TESTIS-EXPRESSED BASIC PROTEIN 1"/>
    <property type="match status" value="1"/>
</dbReference>
<proteinExistence type="predicted"/>
<feature type="transmembrane region" description="Helical" evidence="2">
    <location>
        <begin position="6"/>
        <end position="24"/>
    </location>
</feature>
<dbReference type="CTD" id="10665"/>
<organism evidence="3 4">
    <name type="scientific">Mustela putorius furo</name>
    <name type="common">European domestic ferret</name>
    <name type="synonym">Mustela furo</name>
    <dbReference type="NCBI Taxonomy" id="9669"/>
    <lineage>
        <taxon>Eukaryota</taxon>
        <taxon>Metazoa</taxon>
        <taxon>Chordata</taxon>
        <taxon>Craniata</taxon>
        <taxon>Vertebrata</taxon>
        <taxon>Euteleostomi</taxon>
        <taxon>Mammalia</taxon>
        <taxon>Eutheria</taxon>
        <taxon>Laurasiatheria</taxon>
        <taxon>Carnivora</taxon>
        <taxon>Caniformia</taxon>
        <taxon>Musteloidea</taxon>
        <taxon>Mustelidae</taxon>
        <taxon>Mustelinae</taxon>
        <taxon>Mustela</taxon>
    </lineage>
</organism>
<feature type="compositionally biased region" description="Polar residues" evidence="1">
    <location>
        <begin position="92"/>
        <end position="102"/>
    </location>
</feature>
<feature type="region of interest" description="Disordered" evidence="1">
    <location>
        <begin position="294"/>
        <end position="599"/>
    </location>
</feature>
<feature type="compositionally biased region" description="Basic and acidic residues" evidence="1">
    <location>
        <begin position="454"/>
        <end position="465"/>
    </location>
</feature>
<evidence type="ECO:0000313" key="3">
    <source>
        <dbReference type="Proteomes" id="UP000000715"/>
    </source>
</evidence>
<feature type="compositionally biased region" description="Basic and acidic residues" evidence="1">
    <location>
        <begin position="52"/>
        <end position="66"/>
    </location>
</feature>
<dbReference type="InterPro" id="IPR038754">
    <property type="entry name" value="TSBP1"/>
</dbReference>
<evidence type="ECO:0000313" key="4">
    <source>
        <dbReference type="RefSeq" id="XP_044930582.1"/>
    </source>
</evidence>
<sequence>MAVLEITLAVILTLLGLAILAILLTRWTRRKQNEIDVSRYSSEQSAGLLDYEDGRDVPSQRSERGRGFRHLYSTESDTSYDDQEGSKRDYTPSANSLALSRSSIGEQRGDAKILKVTPEPLSGSAGPITGTIGPIMQFTAPIPGATGPIKLSQKTIVQTPGPIVQYTGPSGETSEMTTTGSSLGSTRHKNIGSVPPALTGPPPSMPRGVPPPPIMISQRTSTRPEKPKTRQEEPTHGAVPIITPVPLVIGPVAAVDSSGKITLSPMVIFPGYMDAELAKKSDFKAKILKNGATTKSENNQEENKKTLKKEKLVTNSDESLISGHTPETKTKAKDTELEKGEIKMEVKLKESDTRIPKEEDQVNVSDTGIPQEQEAHVEMNDTGIPQEQEDQEKKSESGILQRQGSQVKKSESGIKEGQGSQVKKSESGIKQEQGSQVQKSESGIKEGQGSQVKSDTRIQEGRESQVENSEAGIPQRQESPVENSEAGVPQGPHESPAKTSEAGTPQGHESPVESSESEILLIQGPQVKRESSEDQGEQGNARKKTDTEENDALKKSDEGKHKVKGKKESEVKSKKIRFSKGQRQIKEEVQQKDGKSKGK</sequence>
<feature type="compositionally biased region" description="Basic and acidic residues" evidence="1">
    <location>
        <begin position="584"/>
        <end position="599"/>
    </location>
</feature>
<feature type="compositionally biased region" description="Low complexity" evidence="1">
    <location>
        <begin position="167"/>
        <end position="185"/>
    </location>
</feature>
<feature type="compositionally biased region" description="Polar residues" evidence="1">
    <location>
        <begin position="398"/>
        <end position="407"/>
    </location>
</feature>
<feature type="compositionally biased region" description="Basic and acidic residues" evidence="1">
    <location>
        <begin position="301"/>
        <end position="312"/>
    </location>
</feature>
<feature type="compositionally biased region" description="Basic and acidic residues" evidence="1">
    <location>
        <begin position="326"/>
        <end position="360"/>
    </location>
</feature>
<feature type="region of interest" description="Disordered" evidence="1">
    <location>
        <begin position="161"/>
        <end position="188"/>
    </location>
</feature>
<keyword evidence="2" id="KW-0812">Transmembrane</keyword>
<dbReference type="Proteomes" id="UP000000715">
    <property type="component" value="Unplaced"/>
</dbReference>
<keyword evidence="2" id="KW-0472">Membrane</keyword>
<gene>
    <name evidence="4" type="primary">TSBP1</name>
</gene>
<dbReference type="PANTHER" id="PTHR14368">
    <property type="entry name" value="TESTIS-EXPRESSED BASIC PROTEIN 1"/>
    <property type="match status" value="1"/>
</dbReference>
<feature type="region of interest" description="Disordered" evidence="1">
    <location>
        <begin position="217"/>
        <end position="238"/>
    </location>
</feature>
<evidence type="ECO:0000256" key="2">
    <source>
        <dbReference type="SAM" id="Phobius"/>
    </source>
</evidence>
<keyword evidence="2" id="KW-1133">Transmembrane helix</keyword>